<evidence type="ECO:0000313" key="2">
    <source>
        <dbReference type="EMBL" id="KAK3728646.1"/>
    </source>
</evidence>
<keyword evidence="3" id="KW-1185">Reference proteome</keyword>
<feature type="compositionally biased region" description="Basic and acidic residues" evidence="1">
    <location>
        <begin position="158"/>
        <end position="189"/>
    </location>
</feature>
<dbReference type="EMBL" id="JAWDGP010007174">
    <property type="protein sequence ID" value="KAK3728646.1"/>
    <property type="molecule type" value="Genomic_DNA"/>
</dbReference>
<comment type="caution">
    <text evidence="2">The sequence shown here is derived from an EMBL/GenBank/DDBJ whole genome shotgun (WGS) entry which is preliminary data.</text>
</comment>
<dbReference type="AlphaFoldDB" id="A0AAE0Y1F3"/>
<evidence type="ECO:0000313" key="3">
    <source>
        <dbReference type="Proteomes" id="UP001283361"/>
    </source>
</evidence>
<proteinExistence type="predicted"/>
<sequence>MLKTEGQIKARKNSSSYTGQGAASAGACQCKRVEPDNQLCQYLPALLRERIDSLKQTQITWGHPALTQILSRAVGQFSGDPPGPVRLVSSRHTGDIVASLTHDCSSDSIDLPNNIGWWHITSIQIWFKGELVEKEEEEEEKTEIQKGTGCLLRIGRRKSPESHFTRPQLEEERKEDREQHRDEQLFEMR</sequence>
<feature type="region of interest" description="Disordered" evidence="1">
    <location>
        <begin position="1"/>
        <end position="20"/>
    </location>
</feature>
<protein>
    <submittedName>
        <fullName evidence="2">Uncharacterized protein</fullName>
    </submittedName>
</protein>
<dbReference type="PROSITE" id="PS51257">
    <property type="entry name" value="PROKAR_LIPOPROTEIN"/>
    <property type="match status" value="1"/>
</dbReference>
<feature type="region of interest" description="Disordered" evidence="1">
    <location>
        <begin position="138"/>
        <end position="189"/>
    </location>
</feature>
<accession>A0AAE0Y1F3</accession>
<reference evidence="2" key="1">
    <citation type="journal article" date="2023" name="G3 (Bethesda)">
        <title>A reference genome for the long-term kleptoplast-retaining sea slug Elysia crispata morphotype clarki.</title>
        <authorList>
            <person name="Eastman K.E."/>
            <person name="Pendleton A.L."/>
            <person name="Shaikh M.A."/>
            <person name="Suttiyut T."/>
            <person name="Ogas R."/>
            <person name="Tomko P."/>
            <person name="Gavelis G."/>
            <person name="Widhalm J.R."/>
            <person name="Wisecaver J.H."/>
        </authorList>
    </citation>
    <scope>NUCLEOTIDE SEQUENCE</scope>
    <source>
        <strain evidence="2">ECLA1</strain>
    </source>
</reference>
<gene>
    <name evidence="2" type="ORF">RRG08_041831</name>
</gene>
<evidence type="ECO:0000256" key="1">
    <source>
        <dbReference type="SAM" id="MobiDB-lite"/>
    </source>
</evidence>
<name>A0AAE0Y1F3_9GAST</name>
<organism evidence="2 3">
    <name type="scientific">Elysia crispata</name>
    <name type="common">lettuce slug</name>
    <dbReference type="NCBI Taxonomy" id="231223"/>
    <lineage>
        <taxon>Eukaryota</taxon>
        <taxon>Metazoa</taxon>
        <taxon>Spiralia</taxon>
        <taxon>Lophotrochozoa</taxon>
        <taxon>Mollusca</taxon>
        <taxon>Gastropoda</taxon>
        <taxon>Heterobranchia</taxon>
        <taxon>Euthyneura</taxon>
        <taxon>Panpulmonata</taxon>
        <taxon>Sacoglossa</taxon>
        <taxon>Placobranchoidea</taxon>
        <taxon>Plakobranchidae</taxon>
        <taxon>Elysia</taxon>
    </lineage>
</organism>
<dbReference type="Proteomes" id="UP001283361">
    <property type="component" value="Unassembled WGS sequence"/>
</dbReference>